<dbReference type="EMBL" id="LWCA01000174">
    <property type="protein sequence ID" value="OAF70213.1"/>
    <property type="molecule type" value="Genomic_DNA"/>
</dbReference>
<evidence type="ECO:0000256" key="1">
    <source>
        <dbReference type="SAM" id="Phobius"/>
    </source>
</evidence>
<feature type="transmembrane region" description="Helical" evidence="1">
    <location>
        <begin position="215"/>
        <end position="234"/>
    </location>
</feature>
<dbReference type="InterPro" id="IPR052728">
    <property type="entry name" value="O2_lipid_transport_reg"/>
</dbReference>
<evidence type="ECO:0000313" key="3">
    <source>
        <dbReference type="Proteomes" id="UP000078046"/>
    </source>
</evidence>
<feature type="transmembrane region" description="Helical" evidence="1">
    <location>
        <begin position="246"/>
        <end position="266"/>
    </location>
</feature>
<name>A0A177B986_9BILA</name>
<keyword evidence="1" id="KW-0812">Transmembrane</keyword>
<evidence type="ECO:0008006" key="4">
    <source>
        <dbReference type="Google" id="ProtNLM"/>
    </source>
</evidence>
<evidence type="ECO:0000313" key="2">
    <source>
        <dbReference type="EMBL" id="OAF70213.1"/>
    </source>
</evidence>
<feature type="transmembrane region" description="Helical" evidence="1">
    <location>
        <begin position="310"/>
        <end position="332"/>
    </location>
</feature>
<dbReference type="PANTHER" id="PTHR11161">
    <property type="entry name" value="O-ACYLTRANSFERASE"/>
    <property type="match status" value="1"/>
</dbReference>
<sequence length="429" mass="50475">MFLLIQNGNGKPPSGIQYGQLYWYGSFEQCDELTHTEKDYQFKYCHVTFYISELNFPLIGICIPKSCISKVQKYANKLRNHVGTYIEVNCIPDPNHYKDESFTRKFFKYFFITFIIYQIIMTICDFLQRYVFTGVKKNRIVTACSIISNMENILYLRPHNEDSPQITCIEGMKSFGAMGIMYGHYILDVLTSSPNPLSIAKYLGHPLSLLLFSNYYISDCFIVMSSFLVSYLLLKNLNKVKSIRKANWIILFPLYYITVIWSDYFMSSIYYGIRFGAYQERKQNCDKNSWKNYLFIQNFYDDNNEPCLRYLWYIAVDLQLYLIAPFFVALLYKKKKFGIFVSILTILAIIGRSLYYSYTLDLTIAVIHKIAVPRGMFQMLKHLYYPCWSHLHSSVLGILTGYAVYLYKIKKYAIFSKEFTSKLIIIIEM</sequence>
<keyword evidence="3" id="KW-1185">Reference proteome</keyword>
<gene>
    <name evidence="2" type="ORF">A3Q56_02032</name>
</gene>
<keyword evidence="1" id="KW-0472">Membrane</keyword>
<keyword evidence="1" id="KW-1133">Transmembrane helix</keyword>
<comment type="caution">
    <text evidence="2">The sequence shown here is derived from an EMBL/GenBank/DDBJ whole genome shotgun (WGS) entry which is preliminary data.</text>
</comment>
<accession>A0A177B986</accession>
<proteinExistence type="predicted"/>
<reference evidence="2 3" key="1">
    <citation type="submission" date="2016-04" db="EMBL/GenBank/DDBJ databases">
        <title>The genome of Intoshia linei affirms orthonectids as highly simplified spiralians.</title>
        <authorList>
            <person name="Mikhailov K.V."/>
            <person name="Slusarev G.S."/>
            <person name="Nikitin M.A."/>
            <person name="Logacheva M.D."/>
            <person name="Penin A."/>
            <person name="Aleoshin V."/>
            <person name="Panchin Y.V."/>
        </authorList>
    </citation>
    <scope>NUCLEOTIDE SEQUENCE [LARGE SCALE GENOMIC DNA]</scope>
    <source>
        <strain evidence="2">Intl2013</strain>
        <tissue evidence="2">Whole animal</tissue>
    </source>
</reference>
<protein>
    <recommendedName>
        <fullName evidence="4">Acyltransferase 3 domain-containing protein</fullName>
    </recommendedName>
</protein>
<dbReference type="Proteomes" id="UP000078046">
    <property type="component" value="Unassembled WGS sequence"/>
</dbReference>
<feature type="transmembrane region" description="Helical" evidence="1">
    <location>
        <begin position="339"/>
        <end position="358"/>
    </location>
</feature>
<dbReference type="PANTHER" id="PTHR11161:SF0">
    <property type="entry name" value="O-ACYLTRANSFERASE LIKE PROTEIN"/>
    <property type="match status" value="1"/>
</dbReference>
<organism evidence="2 3">
    <name type="scientific">Intoshia linei</name>
    <dbReference type="NCBI Taxonomy" id="1819745"/>
    <lineage>
        <taxon>Eukaryota</taxon>
        <taxon>Metazoa</taxon>
        <taxon>Spiralia</taxon>
        <taxon>Lophotrochozoa</taxon>
        <taxon>Mesozoa</taxon>
        <taxon>Orthonectida</taxon>
        <taxon>Rhopaluridae</taxon>
        <taxon>Intoshia</taxon>
    </lineage>
</organism>
<feature type="transmembrane region" description="Helical" evidence="1">
    <location>
        <begin position="106"/>
        <end position="128"/>
    </location>
</feature>
<dbReference type="AlphaFoldDB" id="A0A177B986"/>
<feature type="transmembrane region" description="Helical" evidence="1">
    <location>
        <begin position="383"/>
        <end position="407"/>
    </location>
</feature>
<dbReference type="OrthoDB" id="207378at2759"/>